<name>A0A561W398_9ACTN</name>
<dbReference type="AlphaFoldDB" id="A0A561W398"/>
<gene>
    <name evidence="1" type="ORF">FHU34_113688</name>
</gene>
<protein>
    <submittedName>
        <fullName evidence="1">Uncharacterized protein</fullName>
    </submittedName>
</protein>
<accession>A0A561W398</accession>
<evidence type="ECO:0000313" key="1">
    <source>
        <dbReference type="EMBL" id="TWG18342.1"/>
    </source>
</evidence>
<sequence>MVVQRFEQGEAAPMEGKAFLAVFEPHVDLREPQYRYWHISADEGGTADVYAALAGGTLDSLMISRFSAGSILDTLVRYIGLADAVVLPPGCPTLPAHEGQRQHLPEELRADAVVVTAGADAERVLRSC</sequence>
<reference evidence="1 2" key="1">
    <citation type="submission" date="2019-06" db="EMBL/GenBank/DDBJ databases">
        <title>Sequencing the genomes of 1000 actinobacteria strains.</title>
        <authorList>
            <person name="Klenk H.-P."/>
        </authorList>
    </citation>
    <scope>NUCLEOTIDE SEQUENCE [LARGE SCALE GENOMIC DNA]</scope>
    <source>
        <strain evidence="1 2">DSM 45885</strain>
    </source>
</reference>
<evidence type="ECO:0000313" key="2">
    <source>
        <dbReference type="Proteomes" id="UP000317685"/>
    </source>
</evidence>
<comment type="caution">
    <text evidence="1">The sequence shown here is derived from an EMBL/GenBank/DDBJ whole genome shotgun (WGS) entry which is preliminary data.</text>
</comment>
<keyword evidence="2" id="KW-1185">Reference proteome</keyword>
<dbReference type="EMBL" id="VIWZ01000001">
    <property type="protein sequence ID" value="TWG18342.1"/>
    <property type="molecule type" value="Genomic_DNA"/>
</dbReference>
<proteinExistence type="predicted"/>
<dbReference type="Proteomes" id="UP000317685">
    <property type="component" value="Unassembled WGS sequence"/>
</dbReference>
<organism evidence="1 2">
    <name type="scientific">Micromonospora taraxaci</name>
    <dbReference type="NCBI Taxonomy" id="1316803"/>
    <lineage>
        <taxon>Bacteria</taxon>
        <taxon>Bacillati</taxon>
        <taxon>Actinomycetota</taxon>
        <taxon>Actinomycetes</taxon>
        <taxon>Micromonosporales</taxon>
        <taxon>Micromonosporaceae</taxon>
        <taxon>Micromonospora</taxon>
    </lineage>
</organism>